<dbReference type="Proteomes" id="UP000799428">
    <property type="component" value="Unassembled WGS sequence"/>
</dbReference>
<accession>A0A6G1JTC6</accession>
<reference evidence="1" key="1">
    <citation type="journal article" date="2020" name="Stud. Mycol.">
        <title>101 Dothideomycetes genomes: a test case for predicting lifestyles and emergence of pathogens.</title>
        <authorList>
            <person name="Haridas S."/>
            <person name="Albert R."/>
            <person name="Binder M."/>
            <person name="Bloem J."/>
            <person name="Labutti K."/>
            <person name="Salamov A."/>
            <person name="Andreopoulos B."/>
            <person name="Baker S."/>
            <person name="Barry K."/>
            <person name="Bills G."/>
            <person name="Bluhm B."/>
            <person name="Cannon C."/>
            <person name="Castanera R."/>
            <person name="Culley D."/>
            <person name="Daum C."/>
            <person name="Ezra D."/>
            <person name="Gonzalez J."/>
            <person name="Henrissat B."/>
            <person name="Kuo A."/>
            <person name="Liang C."/>
            <person name="Lipzen A."/>
            <person name="Lutzoni F."/>
            <person name="Magnuson J."/>
            <person name="Mondo S."/>
            <person name="Nolan M."/>
            <person name="Ohm R."/>
            <person name="Pangilinan J."/>
            <person name="Park H.-J."/>
            <person name="Ramirez L."/>
            <person name="Alfaro M."/>
            <person name="Sun H."/>
            <person name="Tritt A."/>
            <person name="Yoshinaga Y."/>
            <person name="Zwiers L.-H."/>
            <person name="Turgeon B."/>
            <person name="Goodwin S."/>
            <person name="Spatafora J."/>
            <person name="Crous P."/>
            <person name="Grigoriev I."/>
        </authorList>
    </citation>
    <scope>NUCLEOTIDE SEQUENCE</scope>
    <source>
        <strain evidence="1">CBS 279.74</strain>
    </source>
</reference>
<name>A0A6G1JTC6_9PLEO</name>
<evidence type="ECO:0000313" key="2">
    <source>
        <dbReference type="Proteomes" id="UP000799428"/>
    </source>
</evidence>
<gene>
    <name evidence="1" type="ORF">K504DRAFT_164829</name>
</gene>
<dbReference type="AlphaFoldDB" id="A0A6G1JTC6"/>
<proteinExistence type="predicted"/>
<evidence type="ECO:0000313" key="1">
    <source>
        <dbReference type="EMBL" id="KAF2703864.1"/>
    </source>
</evidence>
<protein>
    <submittedName>
        <fullName evidence="1">Uncharacterized protein</fullName>
    </submittedName>
</protein>
<sequence length="161" mass="18621">MYCLFVVSRSTWGGQINIQSKQIRYIYYSEAPPLKQTKTTSHQVETKDRQISRAYLDSIRSAHNMSPSAPTFIHITHVLNRSPPTVPCATARRHPGPKHRLKAIIYDKDMEARKGGMRTSRTYKTKAKTKDTWRKVCNSKNVFGCSKRHRRREYGYGYVVG</sequence>
<organism evidence="1 2">
    <name type="scientific">Pleomassaria siparia CBS 279.74</name>
    <dbReference type="NCBI Taxonomy" id="1314801"/>
    <lineage>
        <taxon>Eukaryota</taxon>
        <taxon>Fungi</taxon>
        <taxon>Dikarya</taxon>
        <taxon>Ascomycota</taxon>
        <taxon>Pezizomycotina</taxon>
        <taxon>Dothideomycetes</taxon>
        <taxon>Pleosporomycetidae</taxon>
        <taxon>Pleosporales</taxon>
        <taxon>Pleomassariaceae</taxon>
        <taxon>Pleomassaria</taxon>
    </lineage>
</organism>
<dbReference type="EMBL" id="MU005784">
    <property type="protein sequence ID" value="KAF2703864.1"/>
    <property type="molecule type" value="Genomic_DNA"/>
</dbReference>
<keyword evidence="2" id="KW-1185">Reference proteome</keyword>